<keyword evidence="3" id="KW-0812">Transmembrane</keyword>
<dbReference type="RefSeq" id="WP_137424882.1">
    <property type="nucleotide sequence ID" value="NZ_CP040098.1"/>
</dbReference>
<keyword evidence="5" id="KW-1133">Transmembrane helix</keyword>
<dbReference type="PANTHER" id="PTHR48085:SF5">
    <property type="entry name" value="CADMIUM_ZINC-TRANSPORTING ATPASE HMA4-RELATED"/>
    <property type="match status" value="1"/>
</dbReference>
<dbReference type="GO" id="GO:0016887">
    <property type="term" value="F:ATP hydrolysis activity"/>
    <property type="evidence" value="ECO:0007669"/>
    <property type="project" value="InterPro"/>
</dbReference>
<keyword evidence="12" id="KW-1185">Reference proteome</keyword>
<dbReference type="Gene3D" id="2.70.150.10">
    <property type="entry name" value="Calcium-transporting ATPase, cytoplasmic transduction domain A"/>
    <property type="match status" value="1"/>
</dbReference>
<dbReference type="InterPro" id="IPR018303">
    <property type="entry name" value="ATPase_P-typ_P_site"/>
</dbReference>
<dbReference type="InterPro" id="IPR036412">
    <property type="entry name" value="HAD-like_sf"/>
</dbReference>
<dbReference type="Proteomes" id="UP000298602">
    <property type="component" value="Chromosome"/>
</dbReference>
<evidence type="ECO:0000259" key="10">
    <source>
        <dbReference type="Pfam" id="PF00122"/>
    </source>
</evidence>
<organism evidence="11 12">
    <name type="scientific">Desulfoglaeba alkanexedens ALDC</name>
    <dbReference type="NCBI Taxonomy" id="980445"/>
    <lineage>
        <taxon>Bacteria</taxon>
        <taxon>Pseudomonadati</taxon>
        <taxon>Thermodesulfobacteriota</taxon>
        <taxon>Syntrophobacteria</taxon>
        <taxon>Syntrophobacterales</taxon>
        <taxon>Syntrophobacteraceae</taxon>
        <taxon>Desulfoglaeba</taxon>
    </lineage>
</organism>
<dbReference type="PROSITE" id="PS01229">
    <property type="entry name" value="COF_2"/>
    <property type="match status" value="1"/>
</dbReference>
<dbReference type="InterPro" id="IPR044492">
    <property type="entry name" value="P_typ_ATPase_HD_dom"/>
</dbReference>
<keyword evidence="9" id="KW-0479">Metal-binding</keyword>
<dbReference type="OrthoDB" id="9763278at2"/>
<dbReference type="GO" id="GO:0005886">
    <property type="term" value="C:plasma membrane"/>
    <property type="evidence" value="ECO:0007669"/>
    <property type="project" value="UniProtKB-SubCell"/>
</dbReference>
<dbReference type="Gene3D" id="3.40.1110.10">
    <property type="entry name" value="Calcium-transporting ATPase, cytoplasmic domain N"/>
    <property type="match status" value="1"/>
</dbReference>
<dbReference type="Gene3D" id="3.40.50.1000">
    <property type="entry name" value="HAD superfamily/HAD-like"/>
    <property type="match status" value="1"/>
</dbReference>
<dbReference type="InterPro" id="IPR027256">
    <property type="entry name" value="P-typ_ATPase_IB"/>
</dbReference>
<proteinExistence type="inferred from homology"/>
<feature type="domain" description="P-type ATPase A" evidence="10">
    <location>
        <begin position="202"/>
        <end position="296"/>
    </location>
</feature>
<dbReference type="InterPro" id="IPR023214">
    <property type="entry name" value="HAD_sf"/>
</dbReference>
<dbReference type="SFLD" id="SFLDF00027">
    <property type="entry name" value="p-type_atpase"/>
    <property type="match status" value="1"/>
</dbReference>
<dbReference type="SFLD" id="SFLDS00003">
    <property type="entry name" value="Haloacid_Dehalogenase"/>
    <property type="match status" value="1"/>
</dbReference>
<dbReference type="NCBIfam" id="TIGR01494">
    <property type="entry name" value="ATPase_P-type"/>
    <property type="match status" value="1"/>
</dbReference>
<dbReference type="PRINTS" id="PR00119">
    <property type="entry name" value="CATATPASE"/>
</dbReference>
<dbReference type="AlphaFoldDB" id="A0A4P8L3X8"/>
<evidence type="ECO:0000256" key="9">
    <source>
        <dbReference type="RuleBase" id="RU362081"/>
    </source>
</evidence>
<gene>
    <name evidence="11" type="ORF">FDQ92_10730</name>
</gene>
<dbReference type="GO" id="GO:0046872">
    <property type="term" value="F:metal ion binding"/>
    <property type="evidence" value="ECO:0007669"/>
    <property type="project" value="UniProtKB-KW"/>
</dbReference>
<evidence type="ECO:0000256" key="6">
    <source>
        <dbReference type="ARBA" id="ARBA00023136"/>
    </source>
</evidence>
<dbReference type="PROSITE" id="PS00154">
    <property type="entry name" value="ATPASE_E1_E2"/>
    <property type="match status" value="1"/>
</dbReference>
<keyword evidence="4" id="KW-1278">Translocase</keyword>
<dbReference type="InterPro" id="IPR001757">
    <property type="entry name" value="P_typ_ATPase"/>
</dbReference>
<dbReference type="SUPFAM" id="SSF56784">
    <property type="entry name" value="HAD-like"/>
    <property type="match status" value="1"/>
</dbReference>
<dbReference type="EC" id="7.2.2.12" evidence="7"/>
<dbReference type="InterPro" id="IPR023299">
    <property type="entry name" value="ATPase_P-typ_cyto_dom_N"/>
</dbReference>
<evidence type="ECO:0000256" key="3">
    <source>
        <dbReference type="ARBA" id="ARBA00022692"/>
    </source>
</evidence>
<evidence type="ECO:0000256" key="5">
    <source>
        <dbReference type="ARBA" id="ARBA00022989"/>
    </source>
</evidence>
<dbReference type="EMBL" id="CP040098">
    <property type="protein sequence ID" value="QCQ22598.1"/>
    <property type="molecule type" value="Genomic_DNA"/>
</dbReference>
<comment type="catalytic activity">
    <reaction evidence="8">
        <text>Zn(2+)(in) + ATP + H2O = Zn(2+)(out) + ADP + phosphate + H(+)</text>
        <dbReference type="Rhea" id="RHEA:20621"/>
        <dbReference type="ChEBI" id="CHEBI:15377"/>
        <dbReference type="ChEBI" id="CHEBI:15378"/>
        <dbReference type="ChEBI" id="CHEBI:29105"/>
        <dbReference type="ChEBI" id="CHEBI:30616"/>
        <dbReference type="ChEBI" id="CHEBI:43474"/>
        <dbReference type="ChEBI" id="CHEBI:456216"/>
        <dbReference type="EC" id="7.2.2.12"/>
    </reaction>
</comment>
<keyword evidence="9" id="KW-1003">Cell membrane</keyword>
<evidence type="ECO:0000256" key="4">
    <source>
        <dbReference type="ARBA" id="ARBA00022967"/>
    </source>
</evidence>
<dbReference type="InterPro" id="IPR051014">
    <property type="entry name" value="Cation_Transport_ATPase_IB"/>
</dbReference>
<keyword evidence="9" id="KW-0547">Nucleotide-binding</keyword>
<reference evidence="11 12" key="1">
    <citation type="submission" date="2019-05" db="EMBL/GenBank/DDBJ databases">
        <title>The Complete Genome Sequence of the n-alkane-degrading Desulfoglaeba alkanexedens ALDC reveals multiple alkylsuccinate synthase gene clusters.</title>
        <authorList>
            <person name="Callaghan A.V."/>
            <person name="Davidova I.A."/>
            <person name="Duncan K.E."/>
            <person name="Morris B."/>
            <person name="McInerney M.J."/>
        </authorList>
    </citation>
    <scope>NUCLEOTIDE SEQUENCE [LARGE SCALE GENOMIC DNA]</scope>
    <source>
        <strain evidence="11 12">ALDC</strain>
    </source>
</reference>
<evidence type="ECO:0000256" key="1">
    <source>
        <dbReference type="ARBA" id="ARBA00004370"/>
    </source>
</evidence>
<protein>
    <recommendedName>
        <fullName evidence="7">P-type Zn(2+) transporter</fullName>
        <ecNumber evidence="7">7.2.2.12</ecNumber>
    </recommendedName>
</protein>
<name>A0A4P8L3X8_9BACT</name>
<evidence type="ECO:0000313" key="11">
    <source>
        <dbReference type="EMBL" id="QCQ22598.1"/>
    </source>
</evidence>
<dbReference type="SFLD" id="SFLDG00002">
    <property type="entry name" value="C1.7:_P-type_atpase_like"/>
    <property type="match status" value="1"/>
</dbReference>
<dbReference type="GO" id="GO:0016463">
    <property type="term" value="F:P-type zinc transporter activity"/>
    <property type="evidence" value="ECO:0007669"/>
    <property type="project" value="UniProtKB-EC"/>
</dbReference>
<keyword evidence="6" id="KW-0472">Membrane</keyword>
<dbReference type="InterPro" id="IPR008250">
    <property type="entry name" value="ATPase_P-typ_transduc_dom_A_sf"/>
</dbReference>
<dbReference type="InterPro" id="IPR059000">
    <property type="entry name" value="ATPase_P-type_domA"/>
</dbReference>
<dbReference type="NCBIfam" id="TIGR01525">
    <property type="entry name" value="ATPase-IB_hvy"/>
    <property type="match status" value="1"/>
</dbReference>
<accession>A0A4P8L3X8</accession>
<dbReference type="Pfam" id="PF00122">
    <property type="entry name" value="E1-E2_ATPase"/>
    <property type="match status" value="1"/>
</dbReference>
<comment type="subcellular location">
    <subcellularLocation>
        <location evidence="9">Cell membrane</location>
    </subcellularLocation>
    <subcellularLocation>
        <location evidence="1">Membrane</location>
    </subcellularLocation>
</comment>
<keyword evidence="9" id="KW-0067">ATP-binding</keyword>
<dbReference type="SUPFAM" id="SSF81653">
    <property type="entry name" value="Calcium ATPase, transduction domain A"/>
    <property type="match status" value="1"/>
</dbReference>
<evidence type="ECO:0000256" key="8">
    <source>
        <dbReference type="ARBA" id="ARBA00047308"/>
    </source>
</evidence>
<dbReference type="PANTHER" id="PTHR48085">
    <property type="entry name" value="CADMIUM/ZINC-TRANSPORTING ATPASE HMA2-RELATED"/>
    <property type="match status" value="1"/>
</dbReference>
<evidence type="ECO:0000313" key="12">
    <source>
        <dbReference type="Proteomes" id="UP000298602"/>
    </source>
</evidence>
<evidence type="ECO:0000256" key="7">
    <source>
        <dbReference type="ARBA" id="ARBA00039097"/>
    </source>
</evidence>
<reference evidence="11 12" key="2">
    <citation type="submission" date="2019-05" db="EMBL/GenBank/DDBJ databases">
        <authorList>
            <person name="Suflita J.M."/>
            <person name="Marks C.R."/>
        </authorList>
    </citation>
    <scope>NUCLEOTIDE SEQUENCE [LARGE SCALE GENOMIC DNA]</scope>
    <source>
        <strain evidence="11 12">ALDC</strain>
    </source>
</reference>
<dbReference type="Pfam" id="PF00702">
    <property type="entry name" value="Hydrolase"/>
    <property type="match status" value="1"/>
</dbReference>
<dbReference type="KEGG" id="dax:FDQ92_10730"/>
<sequence>MTEGDHPPKHRLQVVHDIPGRIRIRSPYLGDPFVDTRYLEAFLQAVPGIESVRLNKPAACVAVRYDDGAGTRKKILDVLECPPGEIHCQTYDFSHPPDLTKTIRVALSLILVPFLPMRLRALLTWFTALPILVKGADAILNEGVTVEVLDAGAVTFTLMRRDYFSSNAIVLLLTFGDYLQELTEYKSNRLLLSLYKQEVEWVWVEVGGVETRFPVDEVKVGDIVVCGHGELIPVDGVVVEGAAAINASSITGEPLPVDATPGTEVFSGTVIEEGRIKIRAVRVGSESTTAKISQYIEKSLKNKSRVQTESETMANRLVPLTFGMGLGIFAVTGDIRRASAALTVDYSCALKLCSPVAVKTGMNSAAQGGLVIKGASALEAFSKVDTFVFDKTGTLTQGSPEVTDIVSFGECSQNEVLALAASAEAHYKHPIASAIATASKQRGVPLIEAGECDFIVAHGVSAFVASHEVLVGNRHFVAEDEGIDCSMGEESARALHAEGKSTLYVAKDGELAGLIAIRDVIRPEANAALWRLKSLGIKHLVVLTGDQKEAAEAVKRALPITEIHWNLLPEEKAVILERLKAEGRSIAFVGDGVNDAPALIRADVGVSMPGGADLARQTAQVLLLREDLMTLPFAREISQRVMSVLRNNFRLTVGINSAVLLMALTGLASPLAAAILHNGTTIGLLTYAMRATTLRPQGESEEFHAMPLMRANGGFVNPDALLNGER</sequence>
<comment type="similarity">
    <text evidence="2 9">Belongs to the cation transport ATPase (P-type) (TC 3.A.3) family. Type IB subfamily.</text>
</comment>
<dbReference type="GO" id="GO:0005524">
    <property type="term" value="F:ATP binding"/>
    <property type="evidence" value="ECO:0007669"/>
    <property type="project" value="UniProtKB-UniRule"/>
</dbReference>
<evidence type="ECO:0000256" key="2">
    <source>
        <dbReference type="ARBA" id="ARBA00006024"/>
    </source>
</evidence>